<accession>A0ABP8VV84</accession>
<dbReference type="Proteomes" id="UP001500621">
    <property type="component" value="Unassembled WGS sequence"/>
</dbReference>
<feature type="compositionally biased region" description="Basic and acidic residues" evidence="1">
    <location>
        <begin position="325"/>
        <end position="343"/>
    </location>
</feature>
<feature type="compositionally biased region" description="Pro residues" evidence="1">
    <location>
        <begin position="344"/>
        <end position="354"/>
    </location>
</feature>
<feature type="region of interest" description="Disordered" evidence="1">
    <location>
        <begin position="323"/>
        <end position="361"/>
    </location>
</feature>
<keyword evidence="3" id="KW-1185">Reference proteome</keyword>
<organism evidence="2 3">
    <name type="scientific">Nocardioides nanhaiensis</name>
    <dbReference type="NCBI Taxonomy" id="1476871"/>
    <lineage>
        <taxon>Bacteria</taxon>
        <taxon>Bacillati</taxon>
        <taxon>Actinomycetota</taxon>
        <taxon>Actinomycetes</taxon>
        <taxon>Propionibacteriales</taxon>
        <taxon>Nocardioidaceae</taxon>
        <taxon>Nocardioides</taxon>
    </lineage>
</organism>
<gene>
    <name evidence="2" type="ORF">GCM10023226_07600</name>
</gene>
<sequence>METDADAASRLWCHRPPGLVAPRRLDPTGSAGPTRGQVRSGRWLAVAPRWYVPTAGRPTTVEQRILEQGHRVLGDCRGAVTGWAALRWQGAAYFDGRGPGGDADLPVPLLAGATMLRAHPASVTSRVRLASYDRHLVAGIPVTTPLRALFDEVVARGELWEAVVAVSMVLAAGLVDIEQLATYAYRRTSWTGIQLFRDAWPLATARARSAREAWLLCAWRDADLPEPLVNEPVFDLDERLIGVPDLFDPRRGLAGEYQGAYHWQRPGQRGRDLARGERFRAHHLTPVEVAQGDTRGGAVTRLRSAWNRRADIAPSRRTWTLDQPDWWKEREERDAEQLRRERGPWPPPCPPLPALPDLAGR</sequence>
<proteinExistence type="predicted"/>
<evidence type="ECO:0000256" key="1">
    <source>
        <dbReference type="SAM" id="MobiDB-lite"/>
    </source>
</evidence>
<comment type="caution">
    <text evidence="2">The sequence shown here is derived from an EMBL/GenBank/DDBJ whole genome shotgun (WGS) entry which is preliminary data.</text>
</comment>
<reference evidence="3" key="1">
    <citation type="journal article" date="2019" name="Int. J. Syst. Evol. Microbiol.">
        <title>The Global Catalogue of Microorganisms (GCM) 10K type strain sequencing project: providing services to taxonomists for standard genome sequencing and annotation.</title>
        <authorList>
            <consortium name="The Broad Institute Genomics Platform"/>
            <consortium name="The Broad Institute Genome Sequencing Center for Infectious Disease"/>
            <person name="Wu L."/>
            <person name="Ma J."/>
        </authorList>
    </citation>
    <scope>NUCLEOTIDE SEQUENCE [LARGE SCALE GENOMIC DNA]</scope>
    <source>
        <strain evidence="3">JCM 18127</strain>
    </source>
</reference>
<dbReference type="EMBL" id="BAABIM010000001">
    <property type="protein sequence ID" value="GAA4673121.1"/>
    <property type="molecule type" value="Genomic_DNA"/>
</dbReference>
<evidence type="ECO:0000313" key="3">
    <source>
        <dbReference type="Proteomes" id="UP001500621"/>
    </source>
</evidence>
<name>A0ABP8VV84_9ACTN</name>
<dbReference type="RefSeq" id="WP_345262796.1">
    <property type="nucleotide sequence ID" value="NZ_BAABIM010000001.1"/>
</dbReference>
<protein>
    <submittedName>
        <fullName evidence="2">Uncharacterized protein</fullName>
    </submittedName>
</protein>
<evidence type="ECO:0000313" key="2">
    <source>
        <dbReference type="EMBL" id="GAA4673121.1"/>
    </source>
</evidence>